<dbReference type="OrthoDB" id="793353at2"/>
<reference evidence="1 2" key="1">
    <citation type="submission" date="2019-03" db="EMBL/GenBank/DDBJ databases">
        <title>Genomic Encyclopedia of Type Strains, Phase IV (KMG-IV): sequencing the most valuable type-strain genomes for metagenomic binning, comparative biology and taxonomic classification.</title>
        <authorList>
            <person name="Goeker M."/>
        </authorList>
    </citation>
    <scope>NUCLEOTIDE SEQUENCE [LARGE SCALE GENOMIC DNA]</scope>
    <source>
        <strain evidence="1 2">DSM 24830</strain>
    </source>
</reference>
<keyword evidence="2" id="KW-1185">Reference proteome</keyword>
<proteinExistence type="predicted"/>
<gene>
    <name evidence="1" type="ORF">EV695_3051</name>
</gene>
<dbReference type="Pfam" id="PF14539">
    <property type="entry name" value="DUF4442"/>
    <property type="match status" value="1"/>
</dbReference>
<accession>A0A4R1ETV5</accession>
<comment type="caution">
    <text evidence="1">The sequence shown here is derived from an EMBL/GenBank/DDBJ whole genome shotgun (WGS) entry which is preliminary data.</text>
</comment>
<evidence type="ECO:0000313" key="1">
    <source>
        <dbReference type="EMBL" id="TCJ85086.1"/>
    </source>
</evidence>
<dbReference type="Gene3D" id="3.10.129.10">
    <property type="entry name" value="Hotdog Thioesterase"/>
    <property type="match status" value="1"/>
</dbReference>
<organism evidence="1 2">
    <name type="scientific">Cocleimonas flava</name>
    <dbReference type="NCBI Taxonomy" id="634765"/>
    <lineage>
        <taxon>Bacteria</taxon>
        <taxon>Pseudomonadati</taxon>
        <taxon>Pseudomonadota</taxon>
        <taxon>Gammaproteobacteria</taxon>
        <taxon>Thiotrichales</taxon>
        <taxon>Thiotrichaceae</taxon>
        <taxon>Cocleimonas</taxon>
    </lineage>
</organism>
<name>A0A4R1ETV5_9GAMM</name>
<evidence type="ECO:0000313" key="2">
    <source>
        <dbReference type="Proteomes" id="UP000294887"/>
    </source>
</evidence>
<dbReference type="EMBL" id="SMFQ01000004">
    <property type="protein sequence ID" value="TCJ85086.1"/>
    <property type="molecule type" value="Genomic_DNA"/>
</dbReference>
<dbReference type="RefSeq" id="WP_131906797.1">
    <property type="nucleotide sequence ID" value="NZ_BAAAFU010000001.1"/>
</dbReference>
<dbReference type="SUPFAM" id="SSF54637">
    <property type="entry name" value="Thioesterase/thiol ester dehydrase-isomerase"/>
    <property type="match status" value="1"/>
</dbReference>
<dbReference type="InterPro" id="IPR029069">
    <property type="entry name" value="HotDog_dom_sf"/>
</dbReference>
<dbReference type="CDD" id="cd03443">
    <property type="entry name" value="PaaI_thioesterase"/>
    <property type="match status" value="1"/>
</dbReference>
<sequence length="174" mass="18926">METTHQQTLKPSNVSGHRVIQLWNKLGHNKAGRFLYNILLGRAVPYTGSIGAQVLTLEPGYVKVALKDRRAVRNHLKSIHAIALANLGEMASGLAMMSCISTSTKAIVVNLEIEYVKKARGRLIAEGHANPPANVTEKTTTIVDAVIKDADGDVVSRLKVHWLLSPATESKLTK</sequence>
<dbReference type="AlphaFoldDB" id="A0A4R1ETV5"/>
<dbReference type="Proteomes" id="UP000294887">
    <property type="component" value="Unassembled WGS sequence"/>
</dbReference>
<protein>
    <submittedName>
        <fullName evidence="1">Acyl-coenzyme A thioesterase PaaI-like protein</fullName>
    </submittedName>
</protein>
<dbReference type="InterPro" id="IPR027961">
    <property type="entry name" value="DUF4442"/>
</dbReference>